<dbReference type="InterPro" id="IPR037185">
    <property type="entry name" value="EmrE-like"/>
</dbReference>
<evidence type="ECO:0000256" key="5">
    <source>
        <dbReference type="SAM" id="MobiDB-lite"/>
    </source>
</evidence>
<evidence type="ECO:0000256" key="3">
    <source>
        <dbReference type="ARBA" id="ARBA00022989"/>
    </source>
</evidence>
<dbReference type="GO" id="GO:0000139">
    <property type="term" value="C:Golgi membrane"/>
    <property type="evidence" value="ECO:0007669"/>
    <property type="project" value="InterPro"/>
</dbReference>
<keyword evidence="2 6" id="KW-0812">Transmembrane</keyword>
<feature type="compositionally biased region" description="Polar residues" evidence="5">
    <location>
        <begin position="408"/>
        <end position="418"/>
    </location>
</feature>
<feature type="transmembrane region" description="Helical" evidence="6">
    <location>
        <begin position="319"/>
        <end position="336"/>
    </location>
</feature>
<evidence type="ECO:0000256" key="6">
    <source>
        <dbReference type="SAM" id="Phobius"/>
    </source>
</evidence>
<evidence type="ECO:0000256" key="2">
    <source>
        <dbReference type="ARBA" id="ARBA00022692"/>
    </source>
</evidence>
<feature type="transmembrane region" description="Helical" evidence="6">
    <location>
        <begin position="123"/>
        <end position="140"/>
    </location>
</feature>
<feature type="transmembrane region" description="Helical" evidence="6">
    <location>
        <begin position="342"/>
        <end position="359"/>
    </location>
</feature>
<name>A0A9P7YSB9_9HELO</name>
<accession>A0A9P7YSB9</accession>
<evidence type="ECO:0000313" key="7">
    <source>
        <dbReference type="EMBL" id="KAG9239044.1"/>
    </source>
</evidence>
<proteinExistence type="predicted"/>
<dbReference type="PIRSF" id="PIRSF005799">
    <property type="entry name" value="UDP-gal_transpt"/>
    <property type="match status" value="1"/>
</dbReference>
<dbReference type="NCBIfam" id="TIGR00803">
    <property type="entry name" value="nst"/>
    <property type="match status" value="2"/>
</dbReference>
<feature type="transmembrane region" description="Helical" evidence="6">
    <location>
        <begin position="216"/>
        <end position="237"/>
    </location>
</feature>
<dbReference type="OrthoDB" id="408493at2759"/>
<gene>
    <name evidence="7" type="ORF">BJ875DRAFT_261946</name>
</gene>
<dbReference type="PANTHER" id="PTHR10231">
    <property type="entry name" value="NUCLEOTIDE-SUGAR TRANSMEMBRANE TRANSPORTER"/>
    <property type="match status" value="1"/>
</dbReference>
<keyword evidence="4 6" id="KW-0472">Membrane</keyword>
<comment type="caution">
    <text evidence="7">The sequence shown here is derived from an EMBL/GenBank/DDBJ whole genome shotgun (WGS) entry which is preliminary data.</text>
</comment>
<dbReference type="Pfam" id="PF04142">
    <property type="entry name" value="Nuc_sug_transp"/>
    <property type="match status" value="1"/>
</dbReference>
<dbReference type="EMBL" id="MU251362">
    <property type="protein sequence ID" value="KAG9239044.1"/>
    <property type="molecule type" value="Genomic_DNA"/>
</dbReference>
<comment type="subcellular location">
    <subcellularLocation>
        <location evidence="1">Membrane</location>
        <topology evidence="1">Multi-pass membrane protein</topology>
    </subcellularLocation>
</comment>
<keyword evidence="8" id="KW-1185">Reference proteome</keyword>
<dbReference type="InterPro" id="IPR007271">
    <property type="entry name" value="Nuc_sug_transpt"/>
</dbReference>
<feature type="transmembrane region" description="Helical" evidence="6">
    <location>
        <begin position="284"/>
        <end position="307"/>
    </location>
</feature>
<dbReference type="SUPFAM" id="SSF103481">
    <property type="entry name" value="Multidrug resistance efflux transporter EmrE"/>
    <property type="match status" value="1"/>
</dbReference>
<evidence type="ECO:0000256" key="1">
    <source>
        <dbReference type="ARBA" id="ARBA00004141"/>
    </source>
</evidence>
<evidence type="ECO:0000313" key="8">
    <source>
        <dbReference type="Proteomes" id="UP000824998"/>
    </source>
</evidence>
<dbReference type="AlphaFoldDB" id="A0A9P7YSB9"/>
<sequence>MHYSRIMPLAGEHRYFTSTAVLLNEVVKLAVSLTIAMYDISRTLPPSTPATVLFEQLYNSVFSGDGWKLAIPATLYTLQNSLQYIAVSNLDAVHFQILYQLKILTTAVFSVAMLGRALSSKRWVALVLLTLGVAVVQLPSGGQDANIYEPIKDSQSRFYFPRSFHEIGQLGSGAAEVARELTKRGVETFSGGLTKRSATYEGIQEDMGLVKPSMNYSVGLSAVLVAAAISGLTGVYFEKVLKESTAHVTVWTRNVQLSFYSLFPALIFGVILKDGEEISKNGFFIGYNAVVWTAIVFQAFGGVLVAMCINYADNIAKNFATSISIILSFLFSVWFFEFEVTFHFIFGTALVIFSTYLYSGPDRGKRNRPPPIKLASYEKTTIDNGYTPRFEEEKTLGSKLDLDPVQSLKSAGLSTSRPGSPLRHHSRVGSSRGKAKRDD</sequence>
<evidence type="ECO:0000256" key="4">
    <source>
        <dbReference type="ARBA" id="ARBA00023136"/>
    </source>
</evidence>
<dbReference type="Proteomes" id="UP000824998">
    <property type="component" value="Unassembled WGS sequence"/>
</dbReference>
<organism evidence="7 8">
    <name type="scientific">Amylocarpus encephaloides</name>
    <dbReference type="NCBI Taxonomy" id="45428"/>
    <lineage>
        <taxon>Eukaryota</taxon>
        <taxon>Fungi</taxon>
        <taxon>Dikarya</taxon>
        <taxon>Ascomycota</taxon>
        <taxon>Pezizomycotina</taxon>
        <taxon>Leotiomycetes</taxon>
        <taxon>Helotiales</taxon>
        <taxon>Helotiales incertae sedis</taxon>
        <taxon>Amylocarpus</taxon>
    </lineage>
</organism>
<feature type="transmembrane region" description="Helical" evidence="6">
    <location>
        <begin position="257"/>
        <end position="272"/>
    </location>
</feature>
<reference evidence="7" key="1">
    <citation type="journal article" date="2021" name="IMA Fungus">
        <title>Genomic characterization of three marine fungi, including Emericellopsis atlantica sp. nov. with signatures of a generalist lifestyle and marine biomass degradation.</title>
        <authorList>
            <person name="Hagestad O.C."/>
            <person name="Hou L."/>
            <person name="Andersen J.H."/>
            <person name="Hansen E.H."/>
            <person name="Altermark B."/>
            <person name="Li C."/>
            <person name="Kuhnert E."/>
            <person name="Cox R.J."/>
            <person name="Crous P.W."/>
            <person name="Spatafora J.W."/>
            <person name="Lail K."/>
            <person name="Amirebrahimi M."/>
            <person name="Lipzen A."/>
            <person name="Pangilinan J."/>
            <person name="Andreopoulos W."/>
            <person name="Hayes R.D."/>
            <person name="Ng V."/>
            <person name="Grigoriev I.V."/>
            <person name="Jackson S.A."/>
            <person name="Sutton T.D.S."/>
            <person name="Dobson A.D.W."/>
            <person name="Rama T."/>
        </authorList>
    </citation>
    <scope>NUCLEOTIDE SEQUENCE</scope>
    <source>
        <strain evidence="7">TRa018bII</strain>
    </source>
</reference>
<dbReference type="GO" id="GO:0015165">
    <property type="term" value="F:pyrimidine nucleotide-sugar transmembrane transporter activity"/>
    <property type="evidence" value="ECO:0007669"/>
    <property type="project" value="InterPro"/>
</dbReference>
<protein>
    <submittedName>
        <fullName evidence="7">Udp-galactose transporter-like protein</fullName>
    </submittedName>
</protein>
<keyword evidence="3 6" id="KW-1133">Transmembrane helix</keyword>
<feature type="region of interest" description="Disordered" evidence="5">
    <location>
        <begin position="408"/>
        <end position="439"/>
    </location>
</feature>